<evidence type="ECO:0000313" key="1">
    <source>
        <dbReference type="EMBL" id="EEF41140.1"/>
    </source>
</evidence>
<dbReference type="EMBL" id="EQ973874">
    <property type="protein sequence ID" value="EEF41140.1"/>
    <property type="molecule type" value="Genomic_DNA"/>
</dbReference>
<protein>
    <submittedName>
        <fullName evidence="1">Uncharacterized protein</fullName>
    </submittedName>
</protein>
<reference evidence="2" key="1">
    <citation type="journal article" date="2010" name="Nat. Biotechnol.">
        <title>Draft genome sequence of the oilseed species Ricinus communis.</title>
        <authorList>
            <person name="Chan A.P."/>
            <person name="Crabtree J."/>
            <person name="Zhao Q."/>
            <person name="Lorenzi H."/>
            <person name="Orvis J."/>
            <person name="Puiu D."/>
            <person name="Melake-Berhan A."/>
            <person name="Jones K.M."/>
            <person name="Redman J."/>
            <person name="Chen G."/>
            <person name="Cahoon E.B."/>
            <person name="Gedil M."/>
            <person name="Stanke M."/>
            <person name="Haas B.J."/>
            <person name="Wortman J.R."/>
            <person name="Fraser-Liggett C.M."/>
            <person name="Ravel J."/>
            <person name="Rabinowicz P.D."/>
        </authorList>
    </citation>
    <scope>NUCLEOTIDE SEQUENCE [LARGE SCALE GENOMIC DNA]</scope>
    <source>
        <strain evidence="2">cv. Hale</strain>
    </source>
</reference>
<proteinExistence type="predicted"/>
<gene>
    <name evidence="1" type="ORF">RCOM_0978220</name>
</gene>
<organism evidence="1 2">
    <name type="scientific">Ricinus communis</name>
    <name type="common">Castor bean</name>
    <dbReference type="NCBI Taxonomy" id="3988"/>
    <lineage>
        <taxon>Eukaryota</taxon>
        <taxon>Viridiplantae</taxon>
        <taxon>Streptophyta</taxon>
        <taxon>Embryophyta</taxon>
        <taxon>Tracheophyta</taxon>
        <taxon>Spermatophyta</taxon>
        <taxon>Magnoliopsida</taxon>
        <taxon>eudicotyledons</taxon>
        <taxon>Gunneridae</taxon>
        <taxon>Pentapetalae</taxon>
        <taxon>rosids</taxon>
        <taxon>fabids</taxon>
        <taxon>Malpighiales</taxon>
        <taxon>Euphorbiaceae</taxon>
        <taxon>Acalyphoideae</taxon>
        <taxon>Acalypheae</taxon>
        <taxon>Ricinus</taxon>
    </lineage>
</organism>
<sequence>MAPKPKSYFSRSRGVHQGTLCPLFSLLHSEKTFLADGLLSKYQRYGAMSGQQVQLLQESYGAMEDLLFVSKDERFVE</sequence>
<keyword evidence="2" id="KW-1185">Reference proteome</keyword>
<dbReference type="InParanoid" id="B9S5L5"/>
<evidence type="ECO:0000313" key="2">
    <source>
        <dbReference type="Proteomes" id="UP000008311"/>
    </source>
</evidence>
<name>B9S5L5_RICCO</name>
<dbReference type="Proteomes" id="UP000008311">
    <property type="component" value="Unassembled WGS sequence"/>
</dbReference>
<accession>B9S5L5</accession>
<dbReference type="AlphaFoldDB" id="B9S5L5"/>